<name>A0A8J3ZN05_9ACTN</name>
<dbReference type="AlphaFoldDB" id="A0A8J3ZN05"/>
<organism evidence="2 3">
    <name type="scientific">Virgisporangium aurantiacum</name>
    <dbReference type="NCBI Taxonomy" id="175570"/>
    <lineage>
        <taxon>Bacteria</taxon>
        <taxon>Bacillati</taxon>
        <taxon>Actinomycetota</taxon>
        <taxon>Actinomycetes</taxon>
        <taxon>Micromonosporales</taxon>
        <taxon>Micromonosporaceae</taxon>
        <taxon>Virgisporangium</taxon>
    </lineage>
</organism>
<sequence>MTTATVEDYWDSVPTVSEVESSAVPGTGTGLQTRLRAHRRSLLRTAGVLGGALALNALSWLPPSRTRPARAATGTEHSDCDGYNYDNIICTGAPYGTGYCGSDGWFLWTSGTCFSSAPVPRCHNRNAWRWVHNGRTYRCADGFQQWCGGSGYFICSWPL</sequence>
<dbReference type="PROSITE" id="PS51318">
    <property type="entry name" value="TAT"/>
    <property type="match status" value="1"/>
</dbReference>
<accession>A0A8J3ZN05</accession>
<feature type="transmembrane region" description="Helical" evidence="1">
    <location>
        <begin position="42"/>
        <end position="61"/>
    </location>
</feature>
<proteinExistence type="predicted"/>
<dbReference type="InterPro" id="IPR006311">
    <property type="entry name" value="TAT_signal"/>
</dbReference>
<protein>
    <submittedName>
        <fullName evidence="2">Uncharacterized protein</fullName>
    </submittedName>
</protein>
<keyword evidence="1" id="KW-0472">Membrane</keyword>
<comment type="caution">
    <text evidence="2">The sequence shown here is derived from an EMBL/GenBank/DDBJ whole genome shotgun (WGS) entry which is preliminary data.</text>
</comment>
<dbReference type="Proteomes" id="UP000612585">
    <property type="component" value="Unassembled WGS sequence"/>
</dbReference>
<reference evidence="2" key="1">
    <citation type="submission" date="2021-01" db="EMBL/GenBank/DDBJ databases">
        <title>Whole genome shotgun sequence of Virgisporangium aurantiacum NBRC 16421.</title>
        <authorList>
            <person name="Komaki H."/>
            <person name="Tamura T."/>
        </authorList>
    </citation>
    <scope>NUCLEOTIDE SEQUENCE</scope>
    <source>
        <strain evidence="2">NBRC 16421</strain>
    </source>
</reference>
<evidence type="ECO:0000256" key="1">
    <source>
        <dbReference type="SAM" id="Phobius"/>
    </source>
</evidence>
<keyword evidence="3" id="KW-1185">Reference proteome</keyword>
<evidence type="ECO:0000313" key="2">
    <source>
        <dbReference type="EMBL" id="GIJ64430.1"/>
    </source>
</evidence>
<gene>
    <name evidence="2" type="ORF">Vau01_119460</name>
</gene>
<evidence type="ECO:0000313" key="3">
    <source>
        <dbReference type="Proteomes" id="UP000612585"/>
    </source>
</evidence>
<dbReference type="EMBL" id="BOPG01000116">
    <property type="protein sequence ID" value="GIJ64430.1"/>
    <property type="molecule type" value="Genomic_DNA"/>
</dbReference>
<dbReference type="RefSeq" id="WP_204012988.1">
    <property type="nucleotide sequence ID" value="NZ_BOPG01000116.1"/>
</dbReference>
<keyword evidence="1" id="KW-1133">Transmembrane helix</keyword>
<keyword evidence="1" id="KW-0812">Transmembrane</keyword>